<evidence type="ECO:0000256" key="4">
    <source>
        <dbReference type="ARBA" id="ARBA00023163"/>
    </source>
</evidence>
<keyword evidence="6" id="KW-0175">Coiled coil</keyword>
<evidence type="ECO:0000313" key="9">
    <source>
        <dbReference type="Proteomes" id="UP000436088"/>
    </source>
</evidence>
<reference evidence="8" key="1">
    <citation type="submission" date="2019-09" db="EMBL/GenBank/DDBJ databases">
        <title>Draft genome information of white flower Hibiscus syriacus.</title>
        <authorList>
            <person name="Kim Y.-M."/>
        </authorList>
    </citation>
    <scope>NUCLEOTIDE SEQUENCE [LARGE SCALE GENOMIC DNA]</scope>
    <source>
        <strain evidence="8">YM2019G1</strain>
    </source>
</reference>
<dbReference type="GO" id="GO:0000981">
    <property type="term" value="F:DNA-binding transcription factor activity, RNA polymerase II-specific"/>
    <property type="evidence" value="ECO:0007669"/>
    <property type="project" value="TreeGrafter"/>
</dbReference>
<sequence length="240" mass="27409">MFMDLVGFPFQHGKEDNNVTYSLMMTILIIEYIVHLQSYRYAFHPTRINGIPSTGKKTKGKQKIDIKVIENKDDKLITFSKRRTGIYKKLNQIATLCGTDFLFICFSPAGKPFSFGHPSIESVANRFLNNNIEPAPDNTESLVEAQRRERINRIIQNYNEAVNQLEAAKERAKALAQVKQAGGSEGNHWWIAPIDQLDPQELQQLESRHEEFLNQLYITRSKVIEAMTSSIPTPRDPPST</sequence>
<dbReference type="PANTHER" id="PTHR11945:SF725">
    <property type="entry name" value="AGAMOUS-LIKE 58-RELATED"/>
    <property type="match status" value="1"/>
</dbReference>
<accession>A0A6A2ZCD0</accession>
<gene>
    <name evidence="8" type="ORF">F3Y22_tig00110957pilonHSYRG00033</name>
</gene>
<evidence type="ECO:0000256" key="3">
    <source>
        <dbReference type="ARBA" id="ARBA00023125"/>
    </source>
</evidence>
<keyword evidence="9" id="KW-1185">Reference proteome</keyword>
<feature type="domain" description="MADS-box" evidence="7">
    <location>
        <begin position="59"/>
        <end position="119"/>
    </location>
</feature>
<evidence type="ECO:0000256" key="5">
    <source>
        <dbReference type="ARBA" id="ARBA00023242"/>
    </source>
</evidence>
<keyword evidence="2" id="KW-0805">Transcription regulation</keyword>
<proteinExistence type="predicted"/>
<dbReference type="GO" id="GO:0005634">
    <property type="term" value="C:nucleus"/>
    <property type="evidence" value="ECO:0007669"/>
    <property type="project" value="UniProtKB-SubCell"/>
</dbReference>
<keyword evidence="3" id="KW-0238">DNA-binding</keyword>
<dbReference type="InterPro" id="IPR036879">
    <property type="entry name" value="TF_MADSbox_sf"/>
</dbReference>
<dbReference type="SUPFAM" id="SSF55455">
    <property type="entry name" value="SRF-like"/>
    <property type="match status" value="1"/>
</dbReference>
<evidence type="ECO:0000259" key="7">
    <source>
        <dbReference type="PROSITE" id="PS50066"/>
    </source>
</evidence>
<comment type="caution">
    <text evidence="8">The sequence shown here is derived from an EMBL/GenBank/DDBJ whole genome shotgun (WGS) entry which is preliminary data.</text>
</comment>
<dbReference type="Pfam" id="PF00319">
    <property type="entry name" value="SRF-TF"/>
    <property type="match status" value="1"/>
</dbReference>
<dbReference type="PROSITE" id="PS50066">
    <property type="entry name" value="MADS_BOX_2"/>
    <property type="match status" value="1"/>
</dbReference>
<dbReference type="SMART" id="SM00432">
    <property type="entry name" value="MADS"/>
    <property type="match status" value="1"/>
</dbReference>
<name>A0A6A2ZCD0_HIBSY</name>
<keyword evidence="5" id="KW-0539">Nucleus</keyword>
<evidence type="ECO:0000313" key="8">
    <source>
        <dbReference type="EMBL" id="KAE8688675.1"/>
    </source>
</evidence>
<dbReference type="EMBL" id="VEPZ02001182">
    <property type="protein sequence ID" value="KAE8688675.1"/>
    <property type="molecule type" value="Genomic_DNA"/>
</dbReference>
<keyword evidence="4" id="KW-0804">Transcription</keyword>
<feature type="coiled-coil region" evidence="6">
    <location>
        <begin position="148"/>
        <end position="178"/>
    </location>
</feature>
<evidence type="ECO:0000256" key="1">
    <source>
        <dbReference type="ARBA" id="ARBA00004123"/>
    </source>
</evidence>
<dbReference type="Proteomes" id="UP000436088">
    <property type="component" value="Unassembled WGS sequence"/>
</dbReference>
<dbReference type="GO" id="GO:0000978">
    <property type="term" value="F:RNA polymerase II cis-regulatory region sequence-specific DNA binding"/>
    <property type="evidence" value="ECO:0007669"/>
    <property type="project" value="TreeGrafter"/>
</dbReference>
<organism evidence="8 9">
    <name type="scientific">Hibiscus syriacus</name>
    <name type="common">Rose of Sharon</name>
    <dbReference type="NCBI Taxonomy" id="106335"/>
    <lineage>
        <taxon>Eukaryota</taxon>
        <taxon>Viridiplantae</taxon>
        <taxon>Streptophyta</taxon>
        <taxon>Embryophyta</taxon>
        <taxon>Tracheophyta</taxon>
        <taxon>Spermatophyta</taxon>
        <taxon>Magnoliopsida</taxon>
        <taxon>eudicotyledons</taxon>
        <taxon>Gunneridae</taxon>
        <taxon>Pentapetalae</taxon>
        <taxon>rosids</taxon>
        <taxon>malvids</taxon>
        <taxon>Malvales</taxon>
        <taxon>Malvaceae</taxon>
        <taxon>Malvoideae</taxon>
        <taxon>Hibiscus</taxon>
    </lineage>
</organism>
<dbReference type="PANTHER" id="PTHR11945">
    <property type="entry name" value="MADS BOX PROTEIN"/>
    <property type="match status" value="1"/>
</dbReference>
<comment type="subcellular location">
    <subcellularLocation>
        <location evidence="1">Nucleus</location>
    </subcellularLocation>
</comment>
<dbReference type="PRINTS" id="PR00404">
    <property type="entry name" value="MADSDOMAIN"/>
</dbReference>
<dbReference type="InterPro" id="IPR002100">
    <property type="entry name" value="TF_MADSbox"/>
</dbReference>
<dbReference type="GO" id="GO:0046983">
    <property type="term" value="F:protein dimerization activity"/>
    <property type="evidence" value="ECO:0007669"/>
    <property type="project" value="InterPro"/>
</dbReference>
<dbReference type="AlphaFoldDB" id="A0A6A2ZCD0"/>
<protein>
    <recommendedName>
        <fullName evidence="7">MADS-box domain-containing protein</fullName>
    </recommendedName>
</protein>
<evidence type="ECO:0000256" key="2">
    <source>
        <dbReference type="ARBA" id="ARBA00023015"/>
    </source>
</evidence>
<dbReference type="Gene3D" id="3.40.1810.10">
    <property type="entry name" value="Transcription factor, MADS-box"/>
    <property type="match status" value="1"/>
</dbReference>
<evidence type="ECO:0000256" key="6">
    <source>
        <dbReference type="SAM" id="Coils"/>
    </source>
</evidence>